<gene>
    <name evidence="1" type="ORF">CARN1_2087</name>
</gene>
<dbReference type="AlphaFoldDB" id="E6PCL6"/>
<proteinExistence type="predicted"/>
<organism evidence="1">
    <name type="scientific">mine drainage metagenome</name>
    <dbReference type="NCBI Taxonomy" id="410659"/>
    <lineage>
        <taxon>unclassified sequences</taxon>
        <taxon>metagenomes</taxon>
        <taxon>ecological metagenomes</taxon>
    </lineage>
</organism>
<accession>E6PCL6</accession>
<evidence type="ECO:0000313" key="1">
    <source>
        <dbReference type="EMBL" id="CBH74200.1"/>
    </source>
</evidence>
<dbReference type="EMBL" id="CABL01000001">
    <property type="protein sequence ID" value="CBH74200.1"/>
    <property type="molecule type" value="Genomic_DNA"/>
</dbReference>
<reference evidence="1" key="1">
    <citation type="submission" date="2009-10" db="EMBL/GenBank/DDBJ databases">
        <title>Diversity of trophic interactions inside an arsenic-rich microbial ecosystem.</title>
        <authorList>
            <person name="Bertin P.N."/>
            <person name="Heinrich-Salmeron A."/>
            <person name="Pelletier E."/>
            <person name="Goulhen-Chollet F."/>
            <person name="Arsene-Ploetze F."/>
            <person name="Gallien S."/>
            <person name="Calteau A."/>
            <person name="Vallenet D."/>
            <person name="Casiot C."/>
            <person name="Chane-Woon-Ming B."/>
            <person name="Giloteaux L."/>
            <person name="Barakat M."/>
            <person name="Bonnefoy V."/>
            <person name="Bruneel O."/>
            <person name="Chandler M."/>
            <person name="Cleiss J."/>
            <person name="Duran R."/>
            <person name="Elbaz-Poulichet F."/>
            <person name="Fonknechten N."/>
            <person name="Lauga B."/>
            <person name="Mornico D."/>
            <person name="Ortet P."/>
            <person name="Schaeffer C."/>
            <person name="Siguier P."/>
            <person name="Alexander Thil Smith A."/>
            <person name="Van Dorsselaer A."/>
            <person name="Weissenbach J."/>
            <person name="Medigue C."/>
            <person name="Le Paslier D."/>
        </authorList>
    </citation>
    <scope>NUCLEOTIDE SEQUENCE</scope>
</reference>
<protein>
    <submittedName>
        <fullName evidence="1">Uncharacterized protein</fullName>
    </submittedName>
</protein>
<sequence length="99" mass="11057">MMRHIVDNRGISENRCMEDGHNGYVLVRTLGGYPCLRRLVLFDPPACLVVEDEWFVLVEDGDSSWAVGVPVEDVFRVSPGLGIDPNQPYAGWRNLTPVA</sequence>
<comment type="caution">
    <text evidence="1">The sequence shown here is derived from an EMBL/GenBank/DDBJ whole genome shotgun (WGS) entry which is preliminary data.</text>
</comment>
<name>E6PCL6_9ZZZZ</name>